<feature type="compositionally biased region" description="Low complexity" evidence="1">
    <location>
        <begin position="30"/>
        <end position="43"/>
    </location>
</feature>
<organism evidence="2 3">
    <name type="scientific">Enterocloster bolteae (strain ATCC BAA-613 / DSM 15670 / CCUG 46953 / JCM 12243 / WAL 16351)</name>
    <name type="common">Clostridium bolteae</name>
    <dbReference type="NCBI Taxonomy" id="411902"/>
    <lineage>
        <taxon>Bacteria</taxon>
        <taxon>Bacillati</taxon>
        <taxon>Bacillota</taxon>
        <taxon>Clostridia</taxon>
        <taxon>Lachnospirales</taxon>
        <taxon>Lachnospiraceae</taxon>
        <taxon>Enterocloster</taxon>
    </lineage>
</organism>
<dbReference type="Proteomes" id="UP000005396">
    <property type="component" value="Unassembled WGS sequence"/>
</dbReference>
<evidence type="ECO:0000313" key="3">
    <source>
        <dbReference type="Proteomes" id="UP000005396"/>
    </source>
</evidence>
<sequence length="43" mass="4788">MSTVFSKKYFSCPNGPGREGTPLYRHRTLPSHPNSHPNPGSFT</sequence>
<dbReference type="EMBL" id="ABCC02000009">
    <property type="protein sequence ID" value="EDP18984.1"/>
    <property type="molecule type" value="Genomic_DNA"/>
</dbReference>
<protein>
    <submittedName>
        <fullName evidence="2">Uncharacterized protein</fullName>
    </submittedName>
</protein>
<dbReference type="HOGENOM" id="CLU_3231672_0_0_9"/>
<comment type="caution">
    <text evidence="2">The sequence shown here is derived from an EMBL/GenBank/DDBJ whole genome shotgun (WGS) entry which is preliminary data.</text>
</comment>
<feature type="region of interest" description="Disordered" evidence="1">
    <location>
        <begin position="1"/>
        <end position="43"/>
    </location>
</feature>
<name>A8RHH3_ENTBW</name>
<reference evidence="2 3" key="2">
    <citation type="submission" date="2007-09" db="EMBL/GenBank/DDBJ databases">
        <title>Draft genome sequence of Clostridium bolteae (ATCC BAA-613).</title>
        <authorList>
            <person name="Sudarsanam P."/>
            <person name="Ley R."/>
            <person name="Guruge J."/>
            <person name="Turnbaugh P.J."/>
            <person name="Mahowald M."/>
            <person name="Liep D."/>
            <person name="Gordon J."/>
        </authorList>
    </citation>
    <scope>NUCLEOTIDE SEQUENCE [LARGE SCALE GENOMIC DNA]</scope>
    <source>
        <strain evidence="3">ATCC BAA-613 / DSM 15670 / CCUG 46953 / JCM 12243 / WAL 16351</strain>
    </source>
</reference>
<dbReference type="AlphaFoldDB" id="A8RHH3"/>
<reference evidence="2 3" key="1">
    <citation type="submission" date="2007-08" db="EMBL/GenBank/DDBJ databases">
        <authorList>
            <person name="Fulton L."/>
            <person name="Clifton S."/>
            <person name="Fulton B."/>
            <person name="Xu J."/>
            <person name="Minx P."/>
            <person name="Pepin K.H."/>
            <person name="Johnson M."/>
            <person name="Thiruvilangam P."/>
            <person name="Bhonagiri V."/>
            <person name="Nash W.E."/>
            <person name="Mardis E.R."/>
            <person name="Wilson R.K."/>
        </authorList>
    </citation>
    <scope>NUCLEOTIDE SEQUENCE [LARGE SCALE GENOMIC DNA]</scope>
    <source>
        <strain evidence="3">ATCC BAA-613 / DSM 15670 / CCUG 46953 / JCM 12243 / WAL 16351</strain>
    </source>
</reference>
<proteinExistence type="predicted"/>
<evidence type="ECO:0000256" key="1">
    <source>
        <dbReference type="SAM" id="MobiDB-lite"/>
    </source>
</evidence>
<gene>
    <name evidence="2" type="ORF">CLOBOL_00420</name>
</gene>
<accession>A8RHH3</accession>
<evidence type="ECO:0000313" key="2">
    <source>
        <dbReference type="EMBL" id="EDP18984.1"/>
    </source>
</evidence>
<dbReference type="PaxDb" id="411902-CLOBOL_00420"/>